<dbReference type="AlphaFoldDB" id="A0AAP0RX28"/>
<sequence>MGNGDVLSVQRLGVFQQMLDGQIEKSRRGSTPPVSGCAVFGRETPLSKSQPSISPHARRTVDGGEDRRRR</sequence>
<gene>
    <name evidence="2" type="ORF">L1049_014427</name>
</gene>
<proteinExistence type="predicted"/>
<evidence type="ECO:0000313" key="3">
    <source>
        <dbReference type="Proteomes" id="UP001415857"/>
    </source>
</evidence>
<reference evidence="2 3" key="1">
    <citation type="journal article" date="2024" name="Plant J.">
        <title>Genome sequences and population genomics reveal climatic adaptation and genomic divergence between two closely related sweetgum species.</title>
        <authorList>
            <person name="Xu W.Q."/>
            <person name="Ren C.Q."/>
            <person name="Zhang X.Y."/>
            <person name="Comes H.P."/>
            <person name="Liu X.H."/>
            <person name="Li Y.G."/>
            <person name="Kettle C.J."/>
            <person name="Jalonen R."/>
            <person name="Gaisberger H."/>
            <person name="Ma Y.Z."/>
            <person name="Qiu Y.X."/>
        </authorList>
    </citation>
    <scope>NUCLEOTIDE SEQUENCE [LARGE SCALE GENOMIC DNA]</scope>
    <source>
        <strain evidence="2">Hangzhou</strain>
    </source>
</reference>
<dbReference type="EMBL" id="JBBPBK010000004">
    <property type="protein sequence ID" value="KAK9286048.1"/>
    <property type="molecule type" value="Genomic_DNA"/>
</dbReference>
<accession>A0AAP0RX28</accession>
<organism evidence="2 3">
    <name type="scientific">Liquidambar formosana</name>
    <name type="common">Formosan gum</name>
    <dbReference type="NCBI Taxonomy" id="63359"/>
    <lineage>
        <taxon>Eukaryota</taxon>
        <taxon>Viridiplantae</taxon>
        <taxon>Streptophyta</taxon>
        <taxon>Embryophyta</taxon>
        <taxon>Tracheophyta</taxon>
        <taxon>Spermatophyta</taxon>
        <taxon>Magnoliopsida</taxon>
        <taxon>eudicotyledons</taxon>
        <taxon>Gunneridae</taxon>
        <taxon>Pentapetalae</taxon>
        <taxon>Saxifragales</taxon>
        <taxon>Altingiaceae</taxon>
        <taxon>Liquidambar</taxon>
    </lineage>
</organism>
<comment type="caution">
    <text evidence="2">The sequence shown here is derived from an EMBL/GenBank/DDBJ whole genome shotgun (WGS) entry which is preliminary data.</text>
</comment>
<name>A0AAP0RX28_LIQFO</name>
<evidence type="ECO:0000313" key="2">
    <source>
        <dbReference type="EMBL" id="KAK9286048.1"/>
    </source>
</evidence>
<evidence type="ECO:0000256" key="1">
    <source>
        <dbReference type="SAM" id="MobiDB-lite"/>
    </source>
</evidence>
<protein>
    <submittedName>
        <fullName evidence="2">Uncharacterized protein</fullName>
    </submittedName>
</protein>
<feature type="region of interest" description="Disordered" evidence="1">
    <location>
        <begin position="23"/>
        <end position="70"/>
    </location>
</feature>
<feature type="compositionally biased region" description="Basic and acidic residues" evidence="1">
    <location>
        <begin position="59"/>
        <end position="70"/>
    </location>
</feature>
<dbReference type="Proteomes" id="UP001415857">
    <property type="component" value="Unassembled WGS sequence"/>
</dbReference>
<keyword evidence="3" id="KW-1185">Reference proteome</keyword>